<dbReference type="PANTHER" id="PTHR31669">
    <property type="entry name" value="PROTEIN FAR1-RELATED SEQUENCE 10-RELATED"/>
    <property type="match status" value="1"/>
</dbReference>
<evidence type="ECO:0000256" key="4">
    <source>
        <dbReference type="ARBA" id="ARBA00022833"/>
    </source>
</evidence>
<dbReference type="InterPro" id="IPR007527">
    <property type="entry name" value="Znf_SWIM"/>
</dbReference>
<evidence type="ECO:0000313" key="8">
    <source>
        <dbReference type="EMBL" id="WOG98359.1"/>
    </source>
</evidence>
<comment type="similarity">
    <text evidence="1 6">Belongs to the FHY3/FAR1 family.</text>
</comment>
<gene>
    <name evidence="8" type="ORF">DCAR_0417700</name>
</gene>
<keyword evidence="2 6" id="KW-0479">Metal-binding</keyword>
<evidence type="ECO:0000313" key="9">
    <source>
        <dbReference type="Proteomes" id="UP000077755"/>
    </source>
</evidence>
<dbReference type="EMBL" id="CP093346">
    <property type="protein sequence ID" value="WOG98359.1"/>
    <property type="molecule type" value="Genomic_DNA"/>
</dbReference>
<evidence type="ECO:0000256" key="1">
    <source>
        <dbReference type="ARBA" id="ARBA00005889"/>
    </source>
</evidence>
<dbReference type="PROSITE" id="PS50966">
    <property type="entry name" value="ZF_SWIM"/>
    <property type="match status" value="1"/>
</dbReference>
<dbReference type="Proteomes" id="UP000077755">
    <property type="component" value="Chromosome 4"/>
</dbReference>
<dbReference type="InterPro" id="IPR004330">
    <property type="entry name" value="FAR1_DNA_bnd_dom"/>
</dbReference>
<dbReference type="GO" id="GO:0008270">
    <property type="term" value="F:zinc ion binding"/>
    <property type="evidence" value="ECO:0007669"/>
    <property type="project" value="UniProtKB-UniRule"/>
</dbReference>
<dbReference type="InterPro" id="IPR006564">
    <property type="entry name" value="Znf_PMZ"/>
</dbReference>
<dbReference type="Pfam" id="PF03101">
    <property type="entry name" value="FAR1"/>
    <property type="match status" value="1"/>
</dbReference>
<sequence>MEIDLEHPSVQGGKLDRILDTSTFMLAEEVDTNYSRNTGPVLGNSAGNEAENIVMRGQVLQADSSRANINEPQCGLEFESKEAAYSFYREYARLVGFGITIKASRRSKKSGKFIDVKISCSRFGNERKTSAISSFRSCPKTDCKASMYIKKRNDGTWFIYSFVKEHNHEICPDNFSHATKGRSEQSGVIAGQKKGLQLSLDEDDVQVLFEYFMTSRAENPNFLYAIDLDQEKRMRNVFWVDAKGRNDYKNFSDVVFFDMNYVRQKYKIPFAPIFGVNHHFQFILFGCALIGDETTSSFLWLMRTWLRAMNGQAPAVVITDEDEALKEATSEVFPETHHCFCLWHILRKIPENLGQTVSNVENFSKKFKKCALQCWTDEEFEKRWRKLVGRFELNENEWIQSLYKDRKKWVPTYIRDFSLAGLSTTERCESISSFFDKQINAEITFKEFIDQYKVFLNERYAEEDKADFEILKKQPILRTLSPFEKQMSVVYTHAIFKEFQVEVLETDSCSIQKENQGKTVLTCLVDDFEGTRNFCVSWSEAESSICCSCRSFEYRGFLCRHALIVLQLSGISNIPSQYILKRWTKDAKNNQTLDVNYKRPYYRVERFNDLCKLAAKLGEEGAVSQESYNIAFCAVEEALKHCVDVNNFGKGTSESTIRKQGLLYVNEDNGRSNIGKTSKRKKTQKKQKVRTETELMAIRRQVAANQMVLGERASNTDISYVPQQEMQRKGFRSRTPNFDGYLSSQPTAEGEKEMNLITLMQDGHYTNQQGMHGLLNTITSRFGQFSAHQTLHALVMRLQGQVSSTAPTVHGHFGFQDSLHDMEETVNSASNYLQGKHIFR</sequence>
<keyword evidence="3 5" id="KW-0863">Zinc-finger</keyword>
<organism evidence="8 9">
    <name type="scientific">Daucus carota subsp. sativus</name>
    <name type="common">Carrot</name>
    <dbReference type="NCBI Taxonomy" id="79200"/>
    <lineage>
        <taxon>Eukaryota</taxon>
        <taxon>Viridiplantae</taxon>
        <taxon>Streptophyta</taxon>
        <taxon>Embryophyta</taxon>
        <taxon>Tracheophyta</taxon>
        <taxon>Spermatophyta</taxon>
        <taxon>Magnoliopsida</taxon>
        <taxon>eudicotyledons</taxon>
        <taxon>Gunneridae</taxon>
        <taxon>Pentapetalae</taxon>
        <taxon>asterids</taxon>
        <taxon>campanulids</taxon>
        <taxon>Apiales</taxon>
        <taxon>Apiaceae</taxon>
        <taxon>Apioideae</taxon>
        <taxon>Scandiceae</taxon>
        <taxon>Daucinae</taxon>
        <taxon>Daucus</taxon>
        <taxon>Daucus sect. Daucus</taxon>
    </lineage>
</organism>
<feature type="domain" description="SWIM-type" evidence="7">
    <location>
        <begin position="534"/>
        <end position="570"/>
    </location>
</feature>
<keyword evidence="9" id="KW-1185">Reference proteome</keyword>
<evidence type="ECO:0000259" key="7">
    <source>
        <dbReference type="PROSITE" id="PS50966"/>
    </source>
</evidence>
<dbReference type="Pfam" id="PF10551">
    <property type="entry name" value="MULE"/>
    <property type="match status" value="1"/>
</dbReference>
<comment type="function">
    <text evidence="6">Putative transcription activator involved in regulating light control of development.</text>
</comment>
<evidence type="ECO:0000256" key="6">
    <source>
        <dbReference type="RuleBase" id="RU367018"/>
    </source>
</evidence>
<name>A0AAF0WZ77_DAUCS</name>
<dbReference type="GO" id="GO:0005634">
    <property type="term" value="C:nucleus"/>
    <property type="evidence" value="ECO:0007669"/>
    <property type="project" value="UniProtKB-SubCell"/>
</dbReference>
<reference evidence="8" key="2">
    <citation type="submission" date="2022-03" db="EMBL/GenBank/DDBJ databases">
        <title>Draft title - Genomic analysis of global carrot germplasm unveils the trajectory of domestication and the origin of high carotenoid orange carrot.</title>
        <authorList>
            <person name="Iorizzo M."/>
            <person name="Ellison S."/>
            <person name="Senalik D."/>
            <person name="Macko-Podgorni A."/>
            <person name="Grzebelus D."/>
            <person name="Bostan H."/>
            <person name="Rolling W."/>
            <person name="Curaba J."/>
            <person name="Simon P."/>
        </authorList>
    </citation>
    <scope>NUCLEOTIDE SEQUENCE</scope>
    <source>
        <tissue evidence="8">Leaf</tissue>
    </source>
</reference>
<dbReference type="InterPro" id="IPR018289">
    <property type="entry name" value="MULE_transposase_dom"/>
</dbReference>
<proteinExistence type="inferred from homology"/>
<keyword evidence="4 6" id="KW-0862">Zinc</keyword>
<keyword evidence="6" id="KW-0539">Nucleus</keyword>
<protein>
    <recommendedName>
        <fullName evidence="6">Protein FAR1-RELATED SEQUENCE</fullName>
    </recommendedName>
</protein>
<evidence type="ECO:0000256" key="3">
    <source>
        <dbReference type="ARBA" id="ARBA00022771"/>
    </source>
</evidence>
<evidence type="ECO:0000256" key="2">
    <source>
        <dbReference type="ARBA" id="ARBA00022723"/>
    </source>
</evidence>
<dbReference type="AlphaFoldDB" id="A0AAF0WZ77"/>
<dbReference type="GO" id="GO:0006355">
    <property type="term" value="P:regulation of DNA-templated transcription"/>
    <property type="evidence" value="ECO:0007669"/>
    <property type="project" value="UniProtKB-UniRule"/>
</dbReference>
<comment type="subcellular location">
    <subcellularLocation>
        <location evidence="6">Nucleus</location>
    </subcellularLocation>
</comment>
<dbReference type="Pfam" id="PF04434">
    <property type="entry name" value="SWIM"/>
    <property type="match status" value="1"/>
</dbReference>
<dbReference type="SMART" id="SM00575">
    <property type="entry name" value="ZnF_PMZ"/>
    <property type="match status" value="1"/>
</dbReference>
<evidence type="ECO:0000256" key="5">
    <source>
        <dbReference type="PROSITE-ProRule" id="PRU00325"/>
    </source>
</evidence>
<accession>A0AAF0WZ77</accession>
<reference evidence="8" key="1">
    <citation type="journal article" date="2016" name="Nat. Genet.">
        <title>A high-quality carrot genome assembly provides new insights into carotenoid accumulation and asterid genome evolution.</title>
        <authorList>
            <person name="Iorizzo M."/>
            <person name="Ellison S."/>
            <person name="Senalik D."/>
            <person name="Zeng P."/>
            <person name="Satapoomin P."/>
            <person name="Huang J."/>
            <person name="Bowman M."/>
            <person name="Iovene M."/>
            <person name="Sanseverino W."/>
            <person name="Cavagnaro P."/>
            <person name="Yildiz M."/>
            <person name="Macko-Podgorni A."/>
            <person name="Moranska E."/>
            <person name="Grzebelus E."/>
            <person name="Grzebelus D."/>
            <person name="Ashrafi H."/>
            <person name="Zheng Z."/>
            <person name="Cheng S."/>
            <person name="Spooner D."/>
            <person name="Van Deynze A."/>
            <person name="Simon P."/>
        </authorList>
    </citation>
    <scope>NUCLEOTIDE SEQUENCE</scope>
    <source>
        <tissue evidence="8">Leaf</tissue>
    </source>
</reference>
<dbReference type="PANTHER" id="PTHR31669:SF280">
    <property type="entry name" value="PROTEIN FAR1-RELATED SEQUENCE 2"/>
    <property type="match status" value="1"/>
</dbReference>
<dbReference type="InterPro" id="IPR031052">
    <property type="entry name" value="FHY3/FAR1"/>
</dbReference>